<dbReference type="InterPro" id="IPR051225">
    <property type="entry name" value="NAD(P)_epim/dehydratase"/>
</dbReference>
<keyword evidence="4" id="KW-1185">Reference proteome</keyword>
<organism evidence="3 4">
    <name type="scientific">Leeuwenhoekiella aequorea</name>
    <dbReference type="NCBI Taxonomy" id="283736"/>
    <lineage>
        <taxon>Bacteria</taxon>
        <taxon>Pseudomonadati</taxon>
        <taxon>Bacteroidota</taxon>
        <taxon>Flavobacteriia</taxon>
        <taxon>Flavobacteriales</taxon>
        <taxon>Flavobacteriaceae</taxon>
        <taxon>Leeuwenhoekiella</taxon>
    </lineage>
</organism>
<dbReference type="GO" id="GO:0006567">
    <property type="term" value="P:L-threonine catabolic process"/>
    <property type="evidence" value="ECO:0007669"/>
    <property type="project" value="TreeGrafter"/>
</dbReference>
<dbReference type="OrthoDB" id="9779902at2"/>
<dbReference type="EMBL" id="QOVM01000006">
    <property type="protein sequence ID" value="RXG21187.1"/>
    <property type="molecule type" value="Genomic_DNA"/>
</dbReference>
<evidence type="ECO:0000313" key="3">
    <source>
        <dbReference type="EMBL" id="RXG21187.1"/>
    </source>
</evidence>
<comment type="similarity">
    <text evidence="1">Belongs to the NAD(P)-dependent epimerase/dehydratase family.</text>
</comment>
<dbReference type="AlphaFoldDB" id="A0A4Q0P3S2"/>
<protein>
    <submittedName>
        <fullName evidence="3">Nucleoside-diphosphate-sugar epimerase</fullName>
    </submittedName>
</protein>
<accession>A0A4Q0P3S2</accession>
<dbReference type="PANTHER" id="PTHR42687:SF1">
    <property type="entry name" value="L-THREONINE 3-DEHYDROGENASE, MITOCHONDRIAL"/>
    <property type="match status" value="1"/>
</dbReference>
<dbReference type="Gene3D" id="3.40.50.720">
    <property type="entry name" value="NAD(P)-binding Rossmann-like Domain"/>
    <property type="match status" value="1"/>
</dbReference>
<dbReference type="InterPro" id="IPR036291">
    <property type="entry name" value="NAD(P)-bd_dom_sf"/>
</dbReference>
<gene>
    <name evidence="3" type="ORF">DSM00_2704</name>
</gene>
<reference evidence="3 4" key="1">
    <citation type="submission" date="2018-07" db="EMBL/GenBank/DDBJ databases">
        <title>Leeuwenhoekiella genomics.</title>
        <authorList>
            <person name="Tahon G."/>
            <person name="Willems A."/>
        </authorList>
    </citation>
    <scope>NUCLEOTIDE SEQUENCE [LARGE SCALE GENOMIC DNA]</scope>
    <source>
        <strain evidence="3 4">LMG 22550</strain>
    </source>
</reference>
<dbReference type="GO" id="GO:0008743">
    <property type="term" value="F:L-threonine 3-dehydrogenase activity"/>
    <property type="evidence" value="ECO:0007669"/>
    <property type="project" value="TreeGrafter"/>
</dbReference>
<dbReference type="RefSeq" id="WP_128758454.1">
    <property type="nucleotide sequence ID" value="NZ_QOVM01000006.1"/>
</dbReference>
<evidence type="ECO:0000313" key="4">
    <source>
        <dbReference type="Proteomes" id="UP000289238"/>
    </source>
</evidence>
<proteinExistence type="inferred from homology"/>
<evidence type="ECO:0000259" key="2">
    <source>
        <dbReference type="Pfam" id="PF01370"/>
    </source>
</evidence>
<dbReference type="SUPFAM" id="SSF51735">
    <property type="entry name" value="NAD(P)-binding Rossmann-fold domains"/>
    <property type="match status" value="1"/>
</dbReference>
<dbReference type="InterPro" id="IPR001509">
    <property type="entry name" value="Epimerase_deHydtase"/>
</dbReference>
<feature type="domain" description="NAD-dependent epimerase/dehydratase" evidence="2">
    <location>
        <begin position="6"/>
        <end position="239"/>
    </location>
</feature>
<sequence>MKQQKILITGAFGQLGTALTQALITKYGSDAIVATDLNIRDEFTCATIKLDATNIEALDEIVRQQKITQIYHLAAILSAKGEELPLQTWDLNNSTFFNVLEVARLNDIKKVFFPSSIAVFGPDARSEKVATDFALHPTTVYGISKVAGEHWARYYNLKYNLDVRCLRYPGLISYQSLPGGGTTDYAVDIFHKAINGQDFESYLKEDTQLPMLYMDDAIEATLQLMEAPKEAIKTVGYNIQGLSFSPVELLTAIQKYIPDFTATYKPDHRQAIAESWPISLDDKPAREEWGWKPKFDLDKMTQEMLKQLELKKNNSQKLHA</sequence>
<dbReference type="Proteomes" id="UP000289238">
    <property type="component" value="Unassembled WGS sequence"/>
</dbReference>
<dbReference type="Pfam" id="PF01370">
    <property type="entry name" value="Epimerase"/>
    <property type="match status" value="1"/>
</dbReference>
<evidence type="ECO:0000256" key="1">
    <source>
        <dbReference type="ARBA" id="ARBA00007637"/>
    </source>
</evidence>
<dbReference type="PANTHER" id="PTHR42687">
    <property type="entry name" value="L-THREONINE 3-DEHYDROGENASE"/>
    <property type="match status" value="1"/>
</dbReference>
<comment type="caution">
    <text evidence="3">The sequence shown here is derived from an EMBL/GenBank/DDBJ whole genome shotgun (WGS) entry which is preliminary data.</text>
</comment>
<name>A0A4Q0P3S2_9FLAO</name>